<dbReference type="GO" id="GO:0004135">
    <property type="term" value="F:amylo-alpha-1,6-glucosidase activity"/>
    <property type="evidence" value="ECO:0007669"/>
    <property type="project" value="InterPro"/>
</dbReference>
<dbReference type="SUPFAM" id="SSF51445">
    <property type="entry name" value="(Trans)glycosidases"/>
    <property type="match status" value="1"/>
</dbReference>
<evidence type="ECO:0000313" key="6">
    <source>
        <dbReference type="EMBL" id="XCG62103.1"/>
    </source>
</evidence>
<dbReference type="SUPFAM" id="SSF81296">
    <property type="entry name" value="E set domains"/>
    <property type="match status" value="1"/>
</dbReference>
<dbReference type="Gene3D" id="2.60.40.1180">
    <property type="entry name" value="Golgi alpha-mannosidase II"/>
    <property type="match status" value="1"/>
</dbReference>
<dbReference type="InterPro" id="IPR044505">
    <property type="entry name" value="GlgX_Isoamylase_N_E_set"/>
</dbReference>
<feature type="region of interest" description="Disordered" evidence="4">
    <location>
        <begin position="463"/>
        <end position="492"/>
    </location>
</feature>
<feature type="compositionally biased region" description="Basic and acidic residues" evidence="4">
    <location>
        <begin position="471"/>
        <end position="485"/>
    </location>
</feature>
<accession>A0AAU8DJF4</accession>
<comment type="similarity">
    <text evidence="1">Belongs to the glycosyl hydrolase 13 family.</text>
</comment>
<dbReference type="EC" id="3.2.1.196" evidence="6"/>
<dbReference type="EMBL" id="CP159218">
    <property type="protein sequence ID" value="XCG62103.1"/>
    <property type="molecule type" value="Genomic_DNA"/>
</dbReference>
<dbReference type="InterPro" id="IPR014756">
    <property type="entry name" value="Ig_E-set"/>
</dbReference>
<feature type="region of interest" description="Disordered" evidence="4">
    <location>
        <begin position="1"/>
        <end position="35"/>
    </location>
</feature>
<dbReference type="Pfam" id="PF02922">
    <property type="entry name" value="CBM_48"/>
    <property type="match status" value="1"/>
</dbReference>
<dbReference type="SUPFAM" id="SSF51011">
    <property type="entry name" value="Glycosyl hydrolase domain"/>
    <property type="match status" value="1"/>
</dbReference>
<dbReference type="InterPro" id="IPR006047">
    <property type="entry name" value="GH13_cat_dom"/>
</dbReference>
<feature type="domain" description="Glycosyl hydrolase family 13 catalytic" evidence="5">
    <location>
        <begin position="161"/>
        <end position="576"/>
    </location>
</feature>
<dbReference type="GO" id="GO:0120549">
    <property type="term" value="F:limit dextrin alpha-1,6-maltotetraose-hydrolase activity"/>
    <property type="evidence" value="ECO:0007669"/>
    <property type="project" value="UniProtKB-EC"/>
</dbReference>
<dbReference type="AlphaFoldDB" id="A0AAU8DJF4"/>
<dbReference type="Gene3D" id="2.60.40.10">
    <property type="entry name" value="Immunoglobulins"/>
    <property type="match status" value="1"/>
</dbReference>
<evidence type="ECO:0000259" key="5">
    <source>
        <dbReference type="SMART" id="SM00642"/>
    </source>
</evidence>
<sequence length="719" mass="77658">MRPELGSGPERPARPYGYAPQSNSLFPGRPDPLGATVTPTGTNFSVVADGLTSAEGSGIQLCLIDADGGERRWDIRDVTRGRWHAFVPGVRAGQRYGYRVAAHDASKLLLDPYARRVHSTEYDLIAANTRGADTAGAAPLGIVTEPIRSHSEPPRVPWEHTVIYEAHVRGLTALHPEIPAELRGTFAGVAHPAVIAHLRGLGVTTLELLPVHAIASEPGLVATGRRNYWGYSTLSFFAPHPGYASAPGRELAEFVQMVDSLHDAGIEVVLDVVYNHTCEGGPEAPIWLSFRGLAPQTYYLPDGSDLTGCGNTLQVGSLASVRMVTDSLRYWAQELGVDGFRFDLAPVLGRPDGGGFDARGALLTAIATDPVLSQCKLIAEPWDATGDGYAAGRFGLDWAEWNDAFRDDVRDFWRGHGRVTDLAFRLTGSQDRFGDGRRPSASVNFVTAHDGFTLRDLVSYSGKHNQANGEQNRDGTDNNRSDNHGTEGPTDDAVISELRRRQARNLAATLLLSTGTPMVSMGDELWRTQGGNNNAYCQDNPTSWLAWPGADLSGSDGSAPDVAEHGAAQEMLAFFRRVLDVRLRASALHQGEFFVGESQPGHDGHPDLVWFAEQGRPMTEDDWNSPDRRTLTMWVNGSAVTGHGPHGELTADDSWLLVLHAGADETELTLPAGGYATVYHPTLDTSTGTGRPEDLRPLSAGVDITVPGRTVLLLRAERP</sequence>
<evidence type="ECO:0000256" key="3">
    <source>
        <dbReference type="ARBA" id="ARBA00023295"/>
    </source>
</evidence>
<dbReference type="InterPro" id="IPR017853">
    <property type="entry name" value="GH"/>
</dbReference>
<evidence type="ECO:0000256" key="1">
    <source>
        <dbReference type="ARBA" id="ARBA00008061"/>
    </source>
</evidence>
<organism evidence="6">
    <name type="scientific">Nakamurella sp. A5-74</name>
    <dbReference type="NCBI Taxonomy" id="3158264"/>
    <lineage>
        <taxon>Bacteria</taxon>
        <taxon>Bacillati</taxon>
        <taxon>Actinomycetota</taxon>
        <taxon>Actinomycetes</taxon>
        <taxon>Nakamurellales</taxon>
        <taxon>Nakamurellaceae</taxon>
        <taxon>Nakamurella</taxon>
    </lineage>
</organism>
<dbReference type="InterPro" id="IPR013780">
    <property type="entry name" value="Glyco_hydro_b"/>
</dbReference>
<dbReference type="InterPro" id="IPR011837">
    <property type="entry name" value="Glycogen_debranch_GlgX"/>
</dbReference>
<reference evidence="6" key="1">
    <citation type="submission" date="2024-05" db="EMBL/GenBank/DDBJ databases">
        <authorList>
            <person name="Cai S.Y."/>
            <person name="Jin L.M."/>
            <person name="Li H.R."/>
        </authorList>
    </citation>
    <scope>NUCLEOTIDE SEQUENCE</scope>
    <source>
        <strain evidence="6">A5-74</strain>
    </source>
</reference>
<proteinExistence type="inferred from homology"/>
<dbReference type="InterPro" id="IPR013783">
    <property type="entry name" value="Ig-like_fold"/>
</dbReference>
<keyword evidence="3 6" id="KW-0326">Glycosidase</keyword>
<dbReference type="InterPro" id="IPR004193">
    <property type="entry name" value="Glyco_hydro_13_N"/>
</dbReference>
<dbReference type="GO" id="GO:0005980">
    <property type="term" value="P:glycogen catabolic process"/>
    <property type="evidence" value="ECO:0007669"/>
    <property type="project" value="InterPro"/>
</dbReference>
<name>A0AAU8DJF4_9ACTN</name>
<dbReference type="NCBIfam" id="TIGR02100">
    <property type="entry name" value="glgX_debranch"/>
    <property type="match status" value="1"/>
</dbReference>
<evidence type="ECO:0000256" key="4">
    <source>
        <dbReference type="SAM" id="MobiDB-lite"/>
    </source>
</evidence>
<dbReference type="Gene3D" id="3.20.20.80">
    <property type="entry name" value="Glycosidases"/>
    <property type="match status" value="1"/>
</dbReference>
<gene>
    <name evidence="6" type="primary">glgX</name>
    <name evidence="6" type="ORF">ABLG96_12525</name>
</gene>
<dbReference type="CDD" id="cd02856">
    <property type="entry name" value="E_set_GDE_Isoamylase_N"/>
    <property type="match status" value="1"/>
</dbReference>
<keyword evidence="2 6" id="KW-0378">Hydrolase</keyword>
<dbReference type="RefSeq" id="WP_353647718.1">
    <property type="nucleotide sequence ID" value="NZ_CP159218.1"/>
</dbReference>
<protein>
    <submittedName>
        <fullName evidence="6">Glycogen debranching protein GlgX</fullName>
        <ecNumber evidence="6">3.2.1.196</ecNumber>
    </submittedName>
</protein>
<dbReference type="CDD" id="cd11326">
    <property type="entry name" value="AmyAc_Glg_debranch"/>
    <property type="match status" value="1"/>
</dbReference>
<dbReference type="SMART" id="SM00642">
    <property type="entry name" value="Aamy"/>
    <property type="match status" value="1"/>
</dbReference>
<dbReference type="PANTHER" id="PTHR43002">
    <property type="entry name" value="GLYCOGEN DEBRANCHING ENZYME"/>
    <property type="match status" value="1"/>
</dbReference>
<evidence type="ECO:0000256" key="2">
    <source>
        <dbReference type="ARBA" id="ARBA00022801"/>
    </source>
</evidence>